<dbReference type="PANTHER" id="PTHR21363:SF0">
    <property type="entry name" value="PREPHENATE DEHYDROGENASE [NADP(+)]"/>
    <property type="match status" value="1"/>
</dbReference>
<dbReference type="GeneID" id="74942177"/>
<name>A0A9E7R5M4_9EURY</name>
<evidence type="ECO:0000313" key="5">
    <source>
        <dbReference type="Proteomes" id="UP001057580"/>
    </source>
</evidence>
<dbReference type="KEGG" id="ssai:N0B31_07105"/>
<gene>
    <name evidence="4" type="ORF">N0B31_07105</name>
</gene>
<dbReference type="Pfam" id="PF02153">
    <property type="entry name" value="PDH_N"/>
    <property type="match status" value="1"/>
</dbReference>
<dbReference type="RefSeq" id="WP_260595172.1">
    <property type="nucleotide sequence ID" value="NZ_CP104003.1"/>
</dbReference>
<evidence type="ECO:0000256" key="1">
    <source>
        <dbReference type="ARBA" id="ARBA00023002"/>
    </source>
</evidence>
<protein>
    <submittedName>
        <fullName evidence="4">Prephenate dehydrogenase/arogenate dehydrogenase family protein</fullName>
    </submittedName>
</protein>
<feature type="region of interest" description="Disordered" evidence="2">
    <location>
        <begin position="225"/>
        <end position="257"/>
    </location>
</feature>
<dbReference type="InterPro" id="IPR050812">
    <property type="entry name" value="Preph/Arog_dehydrog"/>
</dbReference>
<dbReference type="InterPro" id="IPR046826">
    <property type="entry name" value="PDH_N"/>
</dbReference>
<dbReference type="GO" id="GO:0008977">
    <property type="term" value="F:prephenate dehydrogenase (NAD+) activity"/>
    <property type="evidence" value="ECO:0007669"/>
    <property type="project" value="InterPro"/>
</dbReference>
<accession>A0A9E7R5M4</accession>
<dbReference type="GO" id="GO:0006571">
    <property type="term" value="P:tyrosine biosynthetic process"/>
    <property type="evidence" value="ECO:0007669"/>
    <property type="project" value="InterPro"/>
</dbReference>
<keyword evidence="1" id="KW-0560">Oxidoreductase</keyword>
<evidence type="ECO:0000313" key="4">
    <source>
        <dbReference type="EMBL" id="UWM56052.1"/>
    </source>
</evidence>
<evidence type="ECO:0000259" key="3">
    <source>
        <dbReference type="PROSITE" id="PS51176"/>
    </source>
</evidence>
<dbReference type="SUPFAM" id="SSF51735">
    <property type="entry name" value="NAD(P)-binding Rossmann-fold domains"/>
    <property type="match status" value="1"/>
</dbReference>
<dbReference type="PANTHER" id="PTHR21363">
    <property type="entry name" value="PREPHENATE DEHYDROGENASE"/>
    <property type="match status" value="1"/>
</dbReference>
<dbReference type="GO" id="GO:0004665">
    <property type="term" value="F:prephenate dehydrogenase (NADP+) activity"/>
    <property type="evidence" value="ECO:0007669"/>
    <property type="project" value="InterPro"/>
</dbReference>
<sequence length="257" mass="27025">MDTLVVGAGTMGRWFGECLADQDVAFADTDVGVAADAAEAVGGRTALLDGEERFDVVCLAVPISVVESAIERNAPRADRAVLDVSGVMRGPVEAMRTAAPDCERASLHPLFAPANEPGNVAWVADEDGSALHAVREAIAARGNHVFDTTPEEHDRAMSTVQARAHAAVFAYALAREEVREEFHTPLSGPLSDLVDQVTENTPRVYAEIQSSFPGADAVAEAARRVAEAAEDPEAFDDLYAEAGRAPDAPDTDVGEGG</sequence>
<dbReference type="PROSITE" id="PS51176">
    <property type="entry name" value="PDH_ADH"/>
    <property type="match status" value="1"/>
</dbReference>
<feature type="domain" description="Prephenate/arogenate dehydrogenase" evidence="3">
    <location>
        <begin position="1"/>
        <end position="257"/>
    </location>
</feature>
<dbReference type="Gene3D" id="3.40.50.720">
    <property type="entry name" value="NAD(P)-binding Rossmann-like Domain"/>
    <property type="match status" value="1"/>
</dbReference>
<reference evidence="4" key="1">
    <citation type="submission" date="2022-09" db="EMBL/GenBank/DDBJ databases">
        <title>Diverse halophilic archaea isolated from saline environments.</title>
        <authorList>
            <person name="Cui H.-L."/>
        </authorList>
    </citation>
    <scope>NUCLEOTIDE SEQUENCE</scope>
    <source>
        <strain evidence="4">ZS-35-S2</strain>
    </source>
</reference>
<dbReference type="SUPFAM" id="SSF48179">
    <property type="entry name" value="6-phosphogluconate dehydrogenase C-terminal domain-like"/>
    <property type="match status" value="1"/>
</dbReference>
<keyword evidence="5" id="KW-1185">Reference proteome</keyword>
<dbReference type="Proteomes" id="UP001057580">
    <property type="component" value="Chromosome"/>
</dbReference>
<dbReference type="AlphaFoldDB" id="A0A9E7R5M4"/>
<dbReference type="InterPro" id="IPR003099">
    <property type="entry name" value="Prephen_DH"/>
</dbReference>
<organism evidence="4 5">
    <name type="scientific">Salinirubellus salinus</name>
    <dbReference type="NCBI Taxonomy" id="1364945"/>
    <lineage>
        <taxon>Archaea</taxon>
        <taxon>Methanobacteriati</taxon>
        <taxon>Methanobacteriota</taxon>
        <taxon>Stenosarchaea group</taxon>
        <taxon>Halobacteria</taxon>
        <taxon>Halobacteriales</taxon>
        <taxon>Natronomonadaceae</taxon>
        <taxon>Salinirubellus</taxon>
    </lineage>
</organism>
<evidence type="ECO:0000256" key="2">
    <source>
        <dbReference type="SAM" id="MobiDB-lite"/>
    </source>
</evidence>
<dbReference type="GO" id="GO:0070403">
    <property type="term" value="F:NAD+ binding"/>
    <property type="evidence" value="ECO:0007669"/>
    <property type="project" value="InterPro"/>
</dbReference>
<proteinExistence type="predicted"/>
<dbReference type="InterPro" id="IPR036291">
    <property type="entry name" value="NAD(P)-bd_dom_sf"/>
</dbReference>
<dbReference type="InterPro" id="IPR008927">
    <property type="entry name" value="6-PGluconate_DH-like_C_sf"/>
</dbReference>
<dbReference type="EMBL" id="CP104003">
    <property type="protein sequence ID" value="UWM56052.1"/>
    <property type="molecule type" value="Genomic_DNA"/>
</dbReference>
<feature type="compositionally biased region" description="Acidic residues" evidence="2">
    <location>
        <begin position="228"/>
        <end position="239"/>
    </location>
</feature>